<dbReference type="EMBL" id="LAZR01001070">
    <property type="protein sequence ID" value="KKN51277.1"/>
    <property type="molecule type" value="Genomic_DNA"/>
</dbReference>
<name>A0A0F9RNB6_9ZZZZ</name>
<feature type="compositionally biased region" description="Low complexity" evidence="1">
    <location>
        <begin position="32"/>
        <end position="42"/>
    </location>
</feature>
<protein>
    <submittedName>
        <fullName evidence="2">Uncharacterized protein</fullName>
    </submittedName>
</protein>
<organism evidence="2">
    <name type="scientific">marine sediment metagenome</name>
    <dbReference type="NCBI Taxonomy" id="412755"/>
    <lineage>
        <taxon>unclassified sequences</taxon>
        <taxon>metagenomes</taxon>
        <taxon>ecological metagenomes</taxon>
    </lineage>
</organism>
<sequence length="71" mass="7265">MADGKTGTGAAVNIDNGREGRPGDRGDAKMRSAVAGVSSGGSPDMPTKLKSECSEGYEPCPPVEWAGKVNR</sequence>
<accession>A0A0F9RNB6</accession>
<gene>
    <name evidence="2" type="ORF">LCGC14_0624380</name>
</gene>
<evidence type="ECO:0000256" key="1">
    <source>
        <dbReference type="SAM" id="MobiDB-lite"/>
    </source>
</evidence>
<dbReference type="AlphaFoldDB" id="A0A0F9RNB6"/>
<feature type="compositionally biased region" description="Basic and acidic residues" evidence="1">
    <location>
        <begin position="16"/>
        <end position="30"/>
    </location>
</feature>
<reference evidence="2" key="1">
    <citation type="journal article" date="2015" name="Nature">
        <title>Complex archaea that bridge the gap between prokaryotes and eukaryotes.</title>
        <authorList>
            <person name="Spang A."/>
            <person name="Saw J.H."/>
            <person name="Jorgensen S.L."/>
            <person name="Zaremba-Niedzwiedzka K."/>
            <person name="Martijn J."/>
            <person name="Lind A.E."/>
            <person name="van Eijk R."/>
            <person name="Schleper C."/>
            <person name="Guy L."/>
            <person name="Ettema T.J."/>
        </authorList>
    </citation>
    <scope>NUCLEOTIDE SEQUENCE</scope>
</reference>
<proteinExistence type="predicted"/>
<comment type="caution">
    <text evidence="2">The sequence shown here is derived from an EMBL/GenBank/DDBJ whole genome shotgun (WGS) entry which is preliminary data.</text>
</comment>
<feature type="region of interest" description="Disordered" evidence="1">
    <location>
        <begin position="1"/>
        <end position="71"/>
    </location>
</feature>
<evidence type="ECO:0000313" key="2">
    <source>
        <dbReference type="EMBL" id="KKN51277.1"/>
    </source>
</evidence>